<feature type="domain" description="Exonuclease VII large subunit C-terminal" evidence="2">
    <location>
        <begin position="186"/>
        <end position="327"/>
    </location>
</feature>
<dbReference type="InterPro" id="IPR003753">
    <property type="entry name" value="Exonuc_VII_L"/>
</dbReference>
<feature type="transmembrane region" description="Helical" evidence="1">
    <location>
        <begin position="335"/>
        <end position="354"/>
    </location>
</feature>
<keyword evidence="1" id="KW-0812">Transmembrane</keyword>
<dbReference type="Proteomes" id="UP000294749">
    <property type="component" value="Unassembled WGS sequence"/>
</dbReference>
<dbReference type="InterPro" id="IPR020579">
    <property type="entry name" value="Exonuc_VII_lsu_C"/>
</dbReference>
<evidence type="ECO:0000313" key="3">
    <source>
        <dbReference type="EMBL" id="TDT41960.1"/>
    </source>
</evidence>
<dbReference type="PANTHER" id="PTHR30008">
    <property type="entry name" value="EXODEOXYRIBONUCLEASE 7 LARGE SUBUNIT"/>
    <property type="match status" value="1"/>
</dbReference>
<sequence>MQDHLNFTVDSLTEICKNTFTSPIEERIIKLEGFYSPGTNKKYGGVYYDILHDENKLSKFTLVVPAKLREDLVSKQYYVFEGHLNKTTNNFNDGTIKLQFKATKLKGRKDEFTFITKAEFSVVQERFKRPIPFLDQLLLDKILSDQKPVINIITGTTSIVGEDYRGQLIDSEFYTINEHQVNLSNSQEIGKKIQLLSKVESDMLIVMRGGGSGLEIFNDVALCKASLECAMPFVTAIGHQEDVTLLEKCADKGFGTPTAFGSFLQNIVDRYRNQIKDRTTLNERITVLEKDLALVSKDRDERLLKAENSIKEEILRGQKDKDKVEQIFKNREKQYLYASLALLFLLIVCLLIIFV</sequence>
<reference evidence="3 4" key="1">
    <citation type="submission" date="2019-03" db="EMBL/GenBank/DDBJ databases">
        <title>Genomic Encyclopedia of Archaeal and Bacterial Type Strains, Phase II (KMG-II): from individual species to whole genera.</title>
        <authorList>
            <person name="Goeker M."/>
        </authorList>
    </citation>
    <scope>NUCLEOTIDE SEQUENCE [LARGE SCALE GENOMIC DNA]</scope>
    <source>
        <strain evidence="3 4">DSM 25233</strain>
    </source>
</reference>
<proteinExistence type="predicted"/>
<organism evidence="3 4">
    <name type="scientific">Maribacter spongiicola</name>
    <dbReference type="NCBI Taxonomy" id="1206753"/>
    <lineage>
        <taxon>Bacteria</taxon>
        <taxon>Pseudomonadati</taxon>
        <taxon>Bacteroidota</taxon>
        <taxon>Flavobacteriia</taxon>
        <taxon>Flavobacteriales</taxon>
        <taxon>Flavobacteriaceae</taxon>
        <taxon>Maribacter</taxon>
    </lineage>
</organism>
<dbReference type="AlphaFoldDB" id="A0A4R7JUF6"/>
<dbReference type="GO" id="GO:0009318">
    <property type="term" value="C:exodeoxyribonuclease VII complex"/>
    <property type="evidence" value="ECO:0007669"/>
    <property type="project" value="InterPro"/>
</dbReference>
<name>A0A4R7JUF6_9FLAO</name>
<evidence type="ECO:0000259" key="2">
    <source>
        <dbReference type="Pfam" id="PF02601"/>
    </source>
</evidence>
<protein>
    <submittedName>
        <fullName evidence="3">Exonuclease VII large subunit</fullName>
    </submittedName>
</protein>
<keyword evidence="3" id="KW-0540">Nuclease</keyword>
<keyword evidence="1" id="KW-1133">Transmembrane helix</keyword>
<keyword evidence="4" id="KW-1185">Reference proteome</keyword>
<keyword evidence="3" id="KW-0269">Exonuclease</keyword>
<keyword evidence="3" id="KW-0378">Hydrolase</keyword>
<evidence type="ECO:0000313" key="4">
    <source>
        <dbReference type="Proteomes" id="UP000294749"/>
    </source>
</evidence>
<dbReference type="EMBL" id="SOAY01000013">
    <property type="protein sequence ID" value="TDT41960.1"/>
    <property type="molecule type" value="Genomic_DNA"/>
</dbReference>
<dbReference type="Pfam" id="PF02601">
    <property type="entry name" value="Exonuc_VII_L"/>
    <property type="match status" value="1"/>
</dbReference>
<dbReference type="RefSeq" id="WP_133688445.1">
    <property type="nucleotide sequence ID" value="NZ_SOAY01000013.1"/>
</dbReference>
<comment type="caution">
    <text evidence="3">The sequence shown here is derived from an EMBL/GenBank/DDBJ whole genome shotgun (WGS) entry which is preliminary data.</text>
</comment>
<dbReference type="OrthoDB" id="9802795at2"/>
<gene>
    <name evidence="3" type="ORF">CLV90_3193</name>
</gene>
<dbReference type="GO" id="GO:0008855">
    <property type="term" value="F:exodeoxyribonuclease VII activity"/>
    <property type="evidence" value="ECO:0007669"/>
    <property type="project" value="InterPro"/>
</dbReference>
<accession>A0A4R7JUF6</accession>
<dbReference type="PANTHER" id="PTHR30008:SF0">
    <property type="entry name" value="EXODEOXYRIBONUCLEASE 7 LARGE SUBUNIT"/>
    <property type="match status" value="1"/>
</dbReference>
<keyword evidence="1" id="KW-0472">Membrane</keyword>
<evidence type="ECO:0000256" key="1">
    <source>
        <dbReference type="SAM" id="Phobius"/>
    </source>
</evidence>
<dbReference type="GO" id="GO:0006308">
    <property type="term" value="P:DNA catabolic process"/>
    <property type="evidence" value="ECO:0007669"/>
    <property type="project" value="InterPro"/>
</dbReference>